<dbReference type="PANTHER" id="PTHR43140">
    <property type="entry name" value="TYPE-1 RESTRICTION ENZYME ECOKI SPECIFICITY PROTEIN"/>
    <property type="match status" value="1"/>
</dbReference>
<dbReference type="AlphaFoldDB" id="Q5QX28"/>
<keyword evidence="6" id="KW-0255">Endonuclease</keyword>
<keyword evidence="6" id="KW-0378">Hydrolase</keyword>
<organism evidence="6 7">
    <name type="scientific">Idiomarina loihiensis (strain ATCC BAA-735 / DSM 15497 / L2-TR)</name>
    <dbReference type="NCBI Taxonomy" id="283942"/>
    <lineage>
        <taxon>Bacteria</taxon>
        <taxon>Pseudomonadati</taxon>
        <taxon>Pseudomonadota</taxon>
        <taxon>Gammaproteobacteria</taxon>
        <taxon>Alteromonadales</taxon>
        <taxon>Idiomarinaceae</taxon>
        <taxon>Idiomarina</taxon>
    </lineage>
</organism>
<dbReference type="InterPro" id="IPR000055">
    <property type="entry name" value="Restrct_endonuc_typeI_TRD"/>
</dbReference>
<protein>
    <submittedName>
        <fullName evidence="6">Restriction endonuclease S subunit</fullName>
    </submittedName>
</protein>
<comment type="similarity">
    <text evidence="1">Belongs to the type-I restriction system S methylase family.</text>
</comment>
<dbReference type="HOGENOM" id="CLU_021095_1_0_6"/>
<dbReference type="RefSeq" id="WP_011233896.1">
    <property type="nucleotide sequence ID" value="NC_006512.1"/>
</dbReference>
<gene>
    <name evidence="6" type="primary">hsdS</name>
    <name evidence="6" type="ordered locus">IL0643</name>
</gene>
<evidence type="ECO:0000256" key="3">
    <source>
        <dbReference type="ARBA" id="ARBA00023125"/>
    </source>
</evidence>
<keyword evidence="3" id="KW-0238">DNA-binding</keyword>
<dbReference type="EMBL" id="AE017340">
    <property type="protein sequence ID" value="AAV81484.1"/>
    <property type="molecule type" value="Genomic_DNA"/>
</dbReference>
<dbReference type="CDD" id="cd17278">
    <property type="entry name" value="RMtype1_S_LdeBORF1052P-TRD2-CR2"/>
    <property type="match status" value="1"/>
</dbReference>
<evidence type="ECO:0000256" key="1">
    <source>
        <dbReference type="ARBA" id="ARBA00010923"/>
    </source>
</evidence>
<dbReference type="InterPro" id="IPR051212">
    <property type="entry name" value="Type-I_RE_S_subunit"/>
</dbReference>
<reference evidence="6 7" key="1">
    <citation type="journal article" date="2004" name="Proc. Natl. Acad. Sci. U.S.A.">
        <title>Genome sequence of the deep-sea gamma-proteobacterium Idiomarina loihiensis reveals amino acid fermentation as a source of carbon and energy.</title>
        <authorList>
            <person name="Hou S."/>
            <person name="Saw J.H."/>
            <person name="Lee K.S."/>
            <person name="Freitas T.A."/>
            <person name="Belisle C."/>
            <person name="Kawarabayasi Y."/>
            <person name="Donachie S.P."/>
            <person name="Pikina A."/>
            <person name="Galperin M.Y."/>
            <person name="Koonin E.V."/>
            <person name="Makarova K.S."/>
            <person name="Omelchenko M.V."/>
            <person name="Sorokin A."/>
            <person name="Wolf Y.I."/>
            <person name="Li Q.X."/>
            <person name="Keum Y.S."/>
            <person name="Campbell S."/>
            <person name="Denery J."/>
            <person name="Aizawa S."/>
            <person name="Shibata S."/>
            <person name="Malahoff A."/>
            <person name="Alam M."/>
        </authorList>
    </citation>
    <scope>NUCLEOTIDE SEQUENCE [LARGE SCALE GENOMIC DNA]</scope>
    <source>
        <strain evidence="7">ATCC BAA-735 / DSM 15497 / L2-TR</strain>
    </source>
</reference>
<dbReference type="Proteomes" id="UP000001171">
    <property type="component" value="Chromosome"/>
</dbReference>
<feature type="domain" description="Type I restriction modification DNA specificity" evidence="5">
    <location>
        <begin position="21"/>
        <end position="196"/>
    </location>
</feature>
<sequence length="448" mass="50594">MNKPIHESETRTVRDLKELLPERWKLIKLKLVCNIETGFAFPSEVFGETGTPVIRITDIKNREINLSEIKRVDDLLLKSKPKRPSVNKGDIIMAMTGATIGKVGYYNSDKPSYLNQRVCRFIPASIDRGYLWHTLNSEIYKKYIELEAFGGAQANISDSQLLNFPAPLPELEAEQQKIAQFLDYETAKIDALIDEQKRLIELLKEKRQAVISHAVTKGLNPDAPMKDSGIEWLGEVPEHWEIKKLKFCSRMLSDKGKDNTNAISLENIENGTGAFIKTESNFDQEGVLFEPLDILFGKLRPYLAKVYLAREHGSALGDILVFRANKDISPEFLFFRLISQEFIRQVDQSSYGSKMPRANPELIKSLQIAVPPIEEQVKVSDYLANLQFNKIMPSVINASSLVKLLEERRSALISAAVTGKIDVRDWQPPAGSDTVDSNASVQTERHYG</sequence>
<dbReference type="REBASE" id="10632">
    <property type="entry name" value="S.IloORF642P"/>
</dbReference>
<dbReference type="OrthoDB" id="9798929at2"/>
<dbReference type="PANTHER" id="PTHR43140:SF1">
    <property type="entry name" value="TYPE I RESTRICTION ENZYME ECOKI SPECIFICITY SUBUNIT"/>
    <property type="match status" value="1"/>
</dbReference>
<dbReference type="Pfam" id="PF01420">
    <property type="entry name" value="Methylase_S"/>
    <property type="match status" value="2"/>
</dbReference>
<evidence type="ECO:0000259" key="5">
    <source>
        <dbReference type="Pfam" id="PF01420"/>
    </source>
</evidence>
<dbReference type="GO" id="GO:0003677">
    <property type="term" value="F:DNA binding"/>
    <property type="evidence" value="ECO:0007669"/>
    <property type="project" value="UniProtKB-KW"/>
</dbReference>
<accession>Q5QX28</accession>
<proteinExistence type="inferred from homology"/>
<name>Q5QX28_IDILO</name>
<dbReference type="eggNOG" id="COG0732">
    <property type="taxonomic scope" value="Bacteria"/>
</dbReference>
<keyword evidence="6" id="KW-0540">Nuclease</keyword>
<dbReference type="Gene3D" id="3.90.220.20">
    <property type="entry name" value="DNA methylase specificity domains"/>
    <property type="match status" value="2"/>
</dbReference>
<dbReference type="KEGG" id="ilo:IL0643"/>
<keyword evidence="7" id="KW-1185">Reference proteome</keyword>
<evidence type="ECO:0000313" key="7">
    <source>
        <dbReference type="Proteomes" id="UP000001171"/>
    </source>
</evidence>
<evidence type="ECO:0000256" key="2">
    <source>
        <dbReference type="ARBA" id="ARBA00022747"/>
    </source>
</evidence>
<dbReference type="GO" id="GO:0004519">
    <property type="term" value="F:endonuclease activity"/>
    <property type="evidence" value="ECO:0007669"/>
    <property type="project" value="UniProtKB-KW"/>
</dbReference>
<keyword evidence="2" id="KW-0680">Restriction system</keyword>
<dbReference type="STRING" id="283942.IL0643"/>
<dbReference type="InterPro" id="IPR044946">
    <property type="entry name" value="Restrct_endonuc_typeI_TRD_sf"/>
</dbReference>
<dbReference type="SUPFAM" id="SSF116734">
    <property type="entry name" value="DNA methylase specificity domain"/>
    <property type="match status" value="2"/>
</dbReference>
<dbReference type="Gene3D" id="1.10.287.1120">
    <property type="entry name" value="Bipartite methylase S protein"/>
    <property type="match status" value="1"/>
</dbReference>
<feature type="domain" description="Type I restriction modification DNA specificity" evidence="5">
    <location>
        <begin position="288"/>
        <end position="386"/>
    </location>
</feature>
<feature type="region of interest" description="Disordered" evidence="4">
    <location>
        <begin position="427"/>
        <end position="448"/>
    </location>
</feature>
<dbReference type="GeneID" id="41335794"/>
<evidence type="ECO:0000256" key="4">
    <source>
        <dbReference type="SAM" id="MobiDB-lite"/>
    </source>
</evidence>
<evidence type="ECO:0000313" key="6">
    <source>
        <dbReference type="EMBL" id="AAV81484.1"/>
    </source>
</evidence>
<dbReference type="GO" id="GO:0009307">
    <property type="term" value="P:DNA restriction-modification system"/>
    <property type="evidence" value="ECO:0007669"/>
    <property type="project" value="UniProtKB-KW"/>
</dbReference>